<protein>
    <recommendedName>
        <fullName evidence="3">Integrase</fullName>
    </recommendedName>
</protein>
<gene>
    <name evidence="1" type="ORF">EHC69_29080</name>
</gene>
<dbReference type="RefSeq" id="WP_085576796.1">
    <property type="nucleotide sequence ID" value="NZ_JAANII010000097.1"/>
</dbReference>
<name>A0AAX1G1S2_VIBPH</name>
<evidence type="ECO:0000313" key="2">
    <source>
        <dbReference type="Proteomes" id="UP000464718"/>
    </source>
</evidence>
<dbReference type="Proteomes" id="UP000464718">
    <property type="component" value="Plasmid pvpsd2016-4"/>
</dbReference>
<dbReference type="AlphaFoldDB" id="A0AAX1G1S2"/>
<proteinExistence type="predicted"/>
<reference evidence="1 2" key="1">
    <citation type="submission" date="2018-12" db="EMBL/GenBank/DDBJ databases">
        <title>Genomic insights into the evolutionary origins and pathogenicity of five Vibrio parahaemolyticus strains isolated from the shrimp with acute hepatopancreatic necrosis disease (AHPND).</title>
        <authorList>
            <person name="Yang Q."/>
            <person name="Dong X."/>
            <person name="Xie G."/>
            <person name="Fu S."/>
            <person name="Zou P."/>
            <person name="Sun J."/>
            <person name="Wang Y."/>
            <person name="Huang J."/>
        </authorList>
    </citation>
    <scope>NUCLEOTIDE SEQUENCE [LARGE SCALE GENOMIC DNA]</scope>
    <source>
        <strain evidence="1 2">20160303005-1</strain>
        <plasmid evidence="2">pvpsd2016-4</plasmid>
    </source>
</reference>
<geneLocation type="plasmid" evidence="2">
    <name>pvpsd2016-4</name>
</geneLocation>
<sequence>MGLFFVFRKEVHPMKPYGQRKKLTKKEVEHDKRKARARRQLEIMQELRDLGLHPYLDAKLITQ</sequence>
<evidence type="ECO:0008006" key="3">
    <source>
        <dbReference type="Google" id="ProtNLM"/>
    </source>
</evidence>
<evidence type="ECO:0000313" key="1">
    <source>
        <dbReference type="EMBL" id="QHH13316.1"/>
    </source>
</evidence>
<keyword evidence="1" id="KW-0614">Plasmid</keyword>
<dbReference type="EMBL" id="CP034303">
    <property type="protein sequence ID" value="QHH13316.1"/>
    <property type="molecule type" value="Genomic_DNA"/>
</dbReference>
<organism evidence="1 2">
    <name type="scientific">Vibrio parahaemolyticus</name>
    <dbReference type="NCBI Taxonomy" id="670"/>
    <lineage>
        <taxon>Bacteria</taxon>
        <taxon>Pseudomonadati</taxon>
        <taxon>Pseudomonadota</taxon>
        <taxon>Gammaproteobacteria</taxon>
        <taxon>Vibrionales</taxon>
        <taxon>Vibrionaceae</taxon>
        <taxon>Vibrio</taxon>
    </lineage>
</organism>
<accession>A0AAX1G1S2</accession>